<proteinExistence type="predicted"/>
<dbReference type="EMBL" id="LGUF01000007">
    <property type="protein sequence ID" value="KON87433.1"/>
    <property type="molecule type" value="Genomic_DNA"/>
</dbReference>
<dbReference type="Proteomes" id="UP000037109">
    <property type="component" value="Unassembled WGS sequence"/>
</dbReference>
<dbReference type="PATRIC" id="fig|1459.3.peg.2529"/>
<comment type="caution">
    <text evidence="1">The sequence shown here is derived from an EMBL/GenBank/DDBJ whole genome shotgun (WGS) entry which is preliminary data.</text>
</comment>
<sequence length="86" mass="11109">MDIFRHKYHTVYKLSKKLFFFKQHTKMIFWHKGKLIKNHRFIIKPHKQWEFFHWFIRQPYFYFERNNSGIYIGTPNKYFQIQKSYR</sequence>
<dbReference type="STRING" id="1459.AF332_11745"/>
<gene>
    <name evidence="1" type="ORF">AF332_11745</name>
</gene>
<accession>A0A0M0GCE7</accession>
<evidence type="ECO:0000313" key="1">
    <source>
        <dbReference type="EMBL" id="KON87433.1"/>
    </source>
</evidence>
<protein>
    <submittedName>
        <fullName evidence="1">Uncharacterized protein</fullName>
    </submittedName>
</protein>
<name>A0A0M0GCE7_SPOGL</name>
<keyword evidence="2" id="KW-1185">Reference proteome</keyword>
<dbReference type="AlphaFoldDB" id="A0A0M0GCE7"/>
<reference evidence="2" key="1">
    <citation type="submission" date="2015-07" db="EMBL/GenBank/DDBJ databases">
        <title>Fjat-10036 dsm4.</title>
        <authorList>
            <person name="Liu B."/>
            <person name="Wang J."/>
            <person name="Zhu Y."/>
            <person name="Liu G."/>
            <person name="Chen Q."/>
            <person name="Chen Z."/>
            <person name="Lan J."/>
            <person name="Che J."/>
            <person name="Ge C."/>
            <person name="Shi H."/>
            <person name="Pan Z."/>
            <person name="Liu X."/>
        </authorList>
    </citation>
    <scope>NUCLEOTIDE SEQUENCE [LARGE SCALE GENOMIC DNA]</scope>
    <source>
        <strain evidence="2">DSM 4</strain>
    </source>
</reference>
<evidence type="ECO:0000313" key="2">
    <source>
        <dbReference type="Proteomes" id="UP000037109"/>
    </source>
</evidence>
<organism evidence="1 2">
    <name type="scientific">Sporosarcina globispora</name>
    <name type="common">Bacillus globisporus</name>
    <dbReference type="NCBI Taxonomy" id="1459"/>
    <lineage>
        <taxon>Bacteria</taxon>
        <taxon>Bacillati</taxon>
        <taxon>Bacillota</taxon>
        <taxon>Bacilli</taxon>
        <taxon>Bacillales</taxon>
        <taxon>Caryophanaceae</taxon>
        <taxon>Sporosarcina</taxon>
    </lineage>
</organism>
<dbReference type="OrthoDB" id="9876409at2"/>